<keyword evidence="7" id="KW-1185">Reference proteome</keyword>
<reference evidence="6 7" key="1">
    <citation type="submission" date="2018-10" db="EMBL/GenBank/DDBJ databases">
        <title>Draft genome of Cortibacter populi DSM10536.</title>
        <authorList>
            <person name="Bernier A.-M."/>
            <person name="Bernard K."/>
        </authorList>
    </citation>
    <scope>NUCLEOTIDE SEQUENCE [LARGE SCALE GENOMIC DNA]</scope>
    <source>
        <strain evidence="6 7">DSM 105136</strain>
    </source>
</reference>
<evidence type="ECO:0000256" key="1">
    <source>
        <dbReference type="ARBA" id="ARBA00022722"/>
    </source>
</evidence>
<dbReference type="OrthoDB" id="9805504at2"/>
<evidence type="ECO:0000256" key="2">
    <source>
        <dbReference type="ARBA" id="ARBA00022759"/>
    </source>
</evidence>
<proteinExistence type="predicted"/>
<feature type="region of interest" description="Disordered" evidence="4">
    <location>
        <begin position="169"/>
        <end position="190"/>
    </location>
</feature>
<dbReference type="PANTHER" id="PTHR12302:SF3">
    <property type="entry name" value="SERINE_THREONINE-PROTEIN KINASE 31"/>
    <property type="match status" value="1"/>
</dbReference>
<gene>
    <name evidence="6" type="ORF">D8I35_02860</name>
</gene>
<dbReference type="Pfam" id="PF00565">
    <property type="entry name" value="SNase"/>
    <property type="match status" value="1"/>
</dbReference>
<organism evidence="6 7">
    <name type="scientific">Corticibacter populi</name>
    <dbReference type="NCBI Taxonomy" id="1550736"/>
    <lineage>
        <taxon>Bacteria</taxon>
        <taxon>Pseudomonadati</taxon>
        <taxon>Pseudomonadota</taxon>
        <taxon>Betaproteobacteria</taxon>
        <taxon>Burkholderiales</taxon>
        <taxon>Comamonadaceae</taxon>
        <taxon>Corticibacter</taxon>
    </lineage>
</organism>
<dbReference type="AlphaFoldDB" id="A0A3M6QYW2"/>
<evidence type="ECO:0000313" key="6">
    <source>
        <dbReference type="EMBL" id="RMX08083.1"/>
    </source>
</evidence>
<keyword evidence="1" id="KW-0540">Nuclease</keyword>
<evidence type="ECO:0000256" key="3">
    <source>
        <dbReference type="ARBA" id="ARBA00022801"/>
    </source>
</evidence>
<dbReference type="InterPro" id="IPR016071">
    <property type="entry name" value="Staphylococal_nuclease_OB-fold"/>
</dbReference>
<feature type="domain" description="TNase-like" evidence="5">
    <location>
        <begin position="49"/>
        <end position="175"/>
    </location>
</feature>
<sequence length="190" mass="21461">MRFSVPSHQRASTTSQLPRRHCGRATAFLLFIATLLFGCGHAPAQGQAGNQSCTISRVPDGDSLEARCQGRGQPTLQRLRLRSIDAPELRQRHGQTARQALLRLCLGQRIELPLRPPRDRYGRVLADVRCQQTDAGEHMVGAGLAWYYRATADDYPRLVRLEQQARRSGKGLWGDANPTPPWQWRQSRQR</sequence>
<keyword evidence="3" id="KW-0378">Hydrolase</keyword>
<name>A0A3M6QYW2_9BURK</name>
<comment type="caution">
    <text evidence="6">The sequence shown here is derived from an EMBL/GenBank/DDBJ whole genome shotgun (WGS) entry which is preliminary data.</text>
</comment>
<dbReference type="Gene3D" id="2.40.50.90">
    <property type="match status" value="1"/>
</dbReference>
<dbReference type="RefSeq" id="WP_122226207.1">
    <property type="nucleotide sequence ID" value="NZ_RDQO01000001.1"/>
</dbReference>
<evidence type="ECO:0000313" key="7">
    <source>
        <dbReference type="Proteomes" id="UP000278006"/>
    </source>
</evidence>
<dbReference type="SUPFAM" id="SSF50199">
    <property type="entry name" value="Staphylococcal nuclease"/>
    <property type="match status" value="1"/>
</dbReference>
<dbReference type="GO" id="GO:0004519">
    <property type="term" value="F:endonuclease activity"/>
    <property type="evidence" value="ECO:0007669"/>
    <property type="project" value="UniProtKB-KW"/>
</dbReference>
<dbReference type="GO" id="GO:0016787">
    <property type="term" value="F:hydrolase activity"/>
    <property type="evidence" value="ECO:0007669"/>
    <property type="project" value="UniProtKB-KW"/>
</dbReference>
<dbReference type="PROSITE" id="PS50830">
    <property type="entry name" value="TNASE_3"/>
    <property type="match status" value="1"/>
</dbReference>
<dbReference type="InterPro" id="IPR035437">
    <property type="entry name" value="SNase_OB-fold_sf"/>
</dbReference>
<dbReference type="EMBL" id="RDQO01000001">
    <property type="protein sequence ID" value="RMX08083.1"/>
    <property type="molecule type" value="Genomic_DNA"/>
</dbReference>
<keyword evidence="2" id="KW-0255">Endonuclease</keyword>
<dbReference type="GO" id="GO:0005737">
    <property type="term" value="C:cytoplasm"/>
    <property type="evidence" value="ECO:0007669"/>
    <property type="project" value="TreeGrafter"/>
</dbReference>
<dbReference type="PANTHER" id="PTHR12302">
    <property type="entry name" value="EBNA2 BINDING PROTEIN P100"/>
    <property type="match status" value="1"/>
</dbReference>
<dbReference type="Proteomes" id="UP000278006">
    <property type="component" value="Unassembled WGS sequence"/>
</dbReference>
<evidence type="ECO:0000259" key="5">
    <source>
        <dbReference type="PROSITE" id="PS50830"/>
    </source>
</evidence>
<accession>A0A3M6QYW2</accession>
<evidence type="ECO:0000256" key="4">
    <source>
        <dbReference type="SAM" id="MobiDB-lite"/>
    </source>
</evidence>
<dbReference type="SMART" id="SM00318">
    <property type="entry name" value="SNc"/>
    <property type="match status" value="1"/>
</dbReference>
<protein>
    <submittedName>
        <fullName evidence="6">Thermonuclease family protein</fullName>
    </submittedName>
</protein>